<dbReference type="AlphaFoldDB" id="A0A0H5LZ66"/>
<name>A0A0H5LZ66_YERIN</name>
<proteinExistence type="predicted"/>
<evidence type="ECO:0000313" key="2">
    <source>
        <dbReference type="Proteomes" id="UP000043316"/>
    </source>
</evidence>
<dbReference type="EMBL" id="CWJI01000014">
    <property type="protein sequence ID" value="CRY56499.1"/>
    <property type="molecule type" value="Genomic_DNA"/>
</dbReference>
<gene>
    <name evidence="1" type="ORF">ERS008476_03543</name>
</gene>
<accession>A0A0H5LZ66</accession>
<sequence length="177" mass="19555">MWIIVLPMFILLAITPLLLLSEDLLNESQQQSADQIARIVQIQHRAVVEYCRDNPASCNTDTNIRYVAFKSYLDENNRTGELFSTGSGMSSFVSNNGKLIFTVLSNERAVNQMRLPPISMIQYAWAEQNIVGAGVYNAQSSKVMDGNGSQFSVPLESSDSNVPVLVCDKESQQPSAC</sequence>
<organism evidence="1 2">
    <name type="scientific">Yersinia intermedia</name>
    <dbReference type="NCBI Taxonomy" id="631"/>
    <lineage>
        <taxon>Bacteria</taxon>
        <taxon>Pseudomonadati</taxon>
        <taxon>Pseudomonadota</taxon>
        <taxon>Gammaproteobacteria</taxon>
        <taxon>Enterobacterales</taxon>
        <taxon>Yersiniaceae</taxon>
        <taxon>Yersinia</taxon>
    </lineage>
</organism>
<reference evidence="2" key="1">
    <citation type="submission" date="2015-03" db="EMBL/GenBank/DDBJ databases">
        <authorList>
            <consortium name="Pathogen Informatics"/>
        </authorList>
    </citation>
    <scope>NUCLEOTIDE SEQUENCE [LARGE SCALE GENOMIC DNA]</scope>
    <source>
        <strain evidence="2">R148</strain>
    </source>
</reference>
<evidence type="ECO:0000313" key="1">
    <source>
        <dbReference type="EMBL" id="CRY56499.1"/>
    </source>
</evidence>
<dbReference type="Proteomes" id="UP000043316">
    <property type="component" value="Unassembled WGS sequence"/>
</dbReference>
<protein>
    <submittedName>
        <fullName evidence="1">Uncharacterized protein</fullName>
    </submittedName>
</protein>